<dbReference type="PATRIC" id="fig|2033.6.peg.91"/>
<comment type="caution">
    <text evidence="2">The sequence shown here is derived from an EMBL/GenBank/DDBJ whole genome shotgun (WGS) entry which is preliminary data.</text>
</comment>
<evidence type="ECO:0000256" key="1">
    <source>
        <dbReference type="SAM" id="MobiDB-lite"/>
    </source>
</evidence>
<dbReference type="AlphaFoldDB" id="A0A147F0X3"/>
<dbReference type="Proteomes" id="UP000075025">
    <property type="component" value="Unassembled WGS sequence"/>
</dbReference>
<sequence length="121" mass="13077">MVMITPEDFPGVAEDVARRILVAARSIAPCIDSFEDESEERKNALAILRGIAAEVPSPGSRRVRAQAIGPARVDYWNSDTWTDADRSALRSLCGSLAPSGGPLGSFPLDRPLSRLWPETNA</sequence>
<gene>
    <name evidence="2" type="ORF">NS220_02085</name>
</gene>
<feature type="region of interest" description="Disordered" evidence="1">
    <location>
        <begin position="97"/>
        <end position="121"/>
    </location>
</feature>
<dbReference type="EMBL" id="LDRT01000010">
    <property type="protein sequence ID" value="KTR96486.1"/>
    <property type="molecule type" value="Genomic_DNA"/>
</dbReference>
<protein>
    <submittedName>
        <fullName evidence="2">Uncharacterized protein</fullName>
    </submittedName>
</protein>
<name>A0A147F0X3_MICTE</name>
<accession>A0A147F0X3</accession>
<evidence type="ECO:0000313" key="2">
    <source>
        <dbReference type="EMBL" id="KTR96486.1"/>
    </source>
</evidence>
<evidence type="ECO:0000313" key="3">
    <source>
        <dbReference type="Proteomes" id="UP000075025"/>
    </source>
</evidence>
<feature type="compositionally biased region" description="Low complexity" evidence="1">
    <location>
        <begin position="97"/>
        <end position="108"/>
    </location>
</feature>
<proteinExistence type="predicted"/>
<organism evidence="2 3">
    <name type="scientific">Microbacterium testaceum</name>
    <name type="common">Aureobacterium testaceum</name>
    <name type="synonym">Brevibacterium testaceum</name>
    <dbReference type="NCBI Taxonomy" id="2033"/>
    <lineage>
        <taxon>Bacteria</taxon>
        <taxon>Bacillati</taxon>
        <taxon>Actinomycetota</taxon>
        <taxon>Actinomycetes</taxon>
        <taxon>Micrococcales</taxon>
        <taxon>Microbacteriaceae</taxon>
        <taxon>Microbacterium</taxon>
    </lineage>
</organism>
<reference evidence="2 3" key="1">
    <citation type="journal article" date="2016" name="Front. Microbiol.">
        <title>Genomic Resource of Rice Seed Associated Bacteria.</title>
        <authorList>
            <person name="Midha S."/>
            <person name="Bansal K."/>
            <person name="Sharma S."/>
            <person name="Kumar N."/>
            <person name="Patil P.P."/>
            <person name="Chaudhry V."/>
            <person name="Patil P.B."/>
        </authorList>
    </citation>
    <scope>NUCLEOTIDE SEQUENCE [LARGE SCALE GENOMIC DNA]</scope>
    <source>
        <strain evidence="2 3">NS220</strain>
    </source>
</reference>